<feature type="domain" description="DnaB/C C-terminal" evidence="2">
    <location>
        <begin position="306"/>
        <end position="368"/>
    </location>
</feature>
<sequence length="415" mass="48692">MKELLTSDIYQIRSSYMLDDISYKTLLQLYQPIMGMEAVSLYMTLYSELDQITLTKSPSLISRLCKMTGFSLNELSQSLSKLEAIGLMSSYKKKSQENRFLFDLKMPYLPHEFLNHPILNDLLQKRLKDEYKKTVSVFKVYNVNLDHYQDISANFTDVFDVHYQGKEVLKEKSYKQKIHKAFEDEYDLSLFYQGIENLQLSKKMFTKEDEQLIQRMGLLYKINALDMQNLVKQSVVQGHLGKRLFSRNCQQYYDLKMPEKFENIFHKQSPLLHEQTGKSSLDKHIYYLENISPYDLLKDKIGGKEPLKRDLQVIESLLTTLELEPGVINVLIETTLEKCNQSLPKSFMEALGSQWKRKKIQTVKEAIDEGKAYLKYQGKQNASWDEYTKEFNIVSHDQKQEDIDEDALALLQQYD</sequence>
<organism evidence="4 5">
    <name type="scientific">Faecalibacillus faecis</name>
    <dbReference type="NCBI Taxonomy" id="1982628"/>
    <lineage>
        <taxon>Bacteria</taxon>
        <taxon>Bacillati</taxon>
        <taxon>Bacillota</taxon>
        <taxon>Erysipelotrichia</taxon>
        <taxon>Erysipelotrichales</taxon>
        <taxon>Coprobacillaceae</taxon>
        <taxon>Faecalibacillus</taxon>
    </lineage>
</organism>
<comment type="similarity">
    <text evidence="1">Belongs to the DnaB/DnaD family.</text>
</comment>
<evidence type="ECO:0000259" key="3">
    <source>
        <dbReference type="Pfam" id="PF25888"/>
    </source>
</evidence>
<dbReference type="InterPro" id="IPR058660">
    <property type="entry name" value="WHD_DnaB"/>
</dbReference>
<reference evidence="5" key="1">
    <citation type="submission" date="2018-03" db="EMBL/GenBank/DDBJ databases">
        <title>Lachnoclostridium SNUG30370 gen.nov., sp.nov., isolated from human faeces.</title>
        <authorList>
            <person name="Seo B."/>
            <person name="Jeon K."/>
            <person name="Ko G."/>
        </authorList>
    </citation>
    <scope>NUCLEOTIDE SEQUENCE [LARGE SCALE GENOMIC DNA]</scope>
    <source>
        <strain evidence="5">SNUG30370</strain>
    </source>
</reference>
<dbReference type="EMBL" id="PYLP01000008">
    <property type="protein sequence ID" value="PST40206.1"/>
    <property type="molecule type" value="Genomic_DNA"/>
</dbReference>
<dbReference type="Pfam" id="PF25888">
    <property type="entry name" value="WHD_DnaB"/>
    <property type="match status" value="1"/>
</dbReference>
<evidence type="ECO:0000313" key="5">
    <source>
        <dbReference type="Proteomes" id="UP000241201"/>
    </source>
</evidence>
<dbReference type="RefSeq" id="WP_106988081.1">
    <property type="nucleotide sequence ID" value="NZ_PYLP01000008.1"/>
</dbReference>
<dbReference type="GeneID" id="77470984"/>
<accession>A0A2T3FY63</accession>
<keyword evidence="5" id="KW-1185">Reference proteome</keyword>
<proteinExistence type="inferred from homology"/>
<feature type="domain" description="Replicative helicase loading/DNA remodeling protein DnaB N-terminal winged helix" evidence="3">
    <location>
        <begin position="12"/>
        <end position="232"/>
    </location>
</feature>
<dbReference type="Pfam" id="PF07261">
    <property type="entry name" value="DnaB_2"/>
    <property type="match status" value="1"/>
</dbReference>
<dbReference type="AlphaFoldDB" id="A0A2T3FY63"/>
<evidence type="ECO:0000259" key="2">
    <source>
        <dbReference type="Pfam" id="PF07261"/>
    </source>
</evidence>
<dbReference type="Proteomes" id="UP000241201">
    <property type="component" value="Unassembled WGS sequence"/>
</dbReference>
<evidence type="ECO:0000313" key="4">
    <source>
        <dbReference type="EMBL" id="PST40206.1"/>
    </source>
</evidence>
<name>A0A2T3FY63_9FIRM</name>
<gene>
    <name evidence="4" type="ORF">C7U55_07770</name>
</gene>
<evidence type="ECO:0000256" key="1">
    <source>
        <dbReference type="ARBA" id="ARBA00093462"/>
    </source>
</evidence>
<comment type="caution">
    <text evidence="4">The sequence shown here is derived from an EMBL/GenBank/DDBJ whole genome shotgun (WGS) entry which is preliminary data.</text>
</comment>
<protein>
    <submittedName>
        <fullName evidence="4">Replication initiation protein</fullName>
    </submittedName>
</protein>
<dbReference type="InterPro" id="IPR006343">
    <property type="entry name" value="DnaB/C_C"/>
</dbReference>